<dbReference type="HOGENOM" id="CLU_068199_0_1_2"/>
<evidence type="ECO:0000313" key="3">
    <source>
        <dbReference type="Proteomes" id="UP000001106"/>
    </source>
</evidence>
<dbReference type="GO" id="GO:0005525">
    <property type="term" value="F:GTP binding"/>
    <property type="evidence" value="ECO:0007669"/>
    <property type="project" value="InterPro"/>
</dbReference>
<evidence type="ECO:0000259" key="1">
    <source>
        <dbReference type="Pfam" id="PF03205"/>
    </source>
</evidence>
<dbReference type="AlphaFoldDB" id="A6UVD3"/>
<dbReference type="PANTHER" id="PTHR40072:SF1">
    <property type="entry name" value="MOLYBDOPTERIN-GUANINE DINUCLEOTIDE BIOSYNTHESIS ADAPTER PROTEIN"/>
    <property type="match status" value="1"/>
</dbReference>
<dbReference type="EMBL" id="CP000743">
    <property type="protein sequence ID" value="ABR56455.1"/>
    <property type="molecule type" value="Genomic_DNA"/>
</dbReference>
<accession>A6UVD3</accession>
<dbReference type="NCBIfam" id="TIGR00176">
    <property type="entry name" value="mobB"/>
    <property type="match status" value="1"/>
</dbReference>
<dbReference type="InterPro" id="IPR027417">
    <property type="entry name" value="P-loop_NTPase"/>
</dbReference>
<dbReference type="STRING" id="419665.Maeo_0873"/>
<dbReference type="Gene3D" id="3.40.50.300">
    <property type="entry name" value="P-loop containing nucleotide triphosphate hydrolases"/>
    <property type="match status" value="1"/>
</dbReference>
<dbReference type="InterPro" id="IPR004435">
    <property type="entry name" value="MobB_dom"/>
</dbReference>
<dbReference type="Pfam" id="PF03205">
    <property type="entry name" value="MobB"/>
    <property type="match status" value="1"/>
</dbReference>
<protein>
    <submittedName>
        <fullName evidence="2">Molybdopterin-guanine dinucleotide biosynthesis protein B</fullName>
    </submittedName>
</protein>
<reference evidence="2" key="1">
    <citation type="submission" date="2007-06" db="EMBL/GenBank/DDBJ databases">
        <title>Complete sequence of Methanococcus aeolicus Nankai-3.</title>
        <authorList>
            <consortium name="US DOE Joint Genome Institute"/>
            <person name="Copeland A."/>
            <person name="Lucas S."/>
            <person name="Lapidus A."/>
            <person name="Barry K."/>
            <person name="Glavina del Rio T."/>
            <person name="Dalin E."/>
            <person name="Tice H."/>
            <person name="Pitluck S."/>
            <person name="Chain P."/>
            <person name="Malfatti S."/>
            <person name="Shin M."/>
            <person name="Vergez L."/>
            <person name="Schmutz J."/>
            <person name="Larimer F."/>
            <person name="Land M."/>
            <person name="Hauser L."/>
            <person name="Kyrpides N."/>
            <person name="Lykidis A."/>
            <person name="Sieprawska-Lupa M."/>
            <person name="Whitman W.B."/>
            <person name="Richardson P."/>
        </authorList>
    </citation>
    <scope>NUCLEOTIDE SEQUENCE [LARGE SCALE GENOMIC DNA]</scope>
    <source>
        <strain evidence="2">Nankai-3</strain>
    </source>
</reference>
<name>A6UVD3_META3</name>
<dbReference type="OrthoDB" id="9014at2157"/>
<dbReference type="PANTHER" id="PTHR40072">
    <property type="entry name" value="MOLYBDOPTERIN-GUANINE DINUCLEOTIDE BIOSYNTHESIS ADAPTER PROTEIN-RELATED"/>
    <property type="match status" value="1"/>
</dbReference>
<evidence type="ECO:0000313" key="2">
    <source>
        <dbReference type="EMBL" id="ABR56455.1"/>
    </source>
</evidence>
<dbReference type="GeneID" id="5327771"/>
<feature type="domain" description="Molybdopterin-guanine dinucleotide biosynthesis protein B (MobB)" evidence="1">
    <location>
        <begin position="4"/>
        <end position="129"/>
    </location>
</feature>
<proteinExistence type="predicted"/>
<dbReference type="SUPFAM" id="SSF52540">
    <property type="entry name" value="P-loop containing nucleoside triphosphate hydrolases"/>
    <property type="match status" value="1"/>
</dbReference>
<organism evidence="2 3">
    <name type="scientific">Methanococcus aeolicus (strain ATCC BAA-1280 / DSM 17508 / OCM 812 / Nankai-3)</name>
    <dbReference type="NCBI Taxonomy" id="419665"/>
    <lineage>
        <taxon>Archaea</taxon>
        <taxon>Methanobacteriati</taxon>
        <taxon>Methanobacteriota</taxon>
        <taxon>Methanomada group</taxon>
        <taxon>Methanococci</taxon>
        <taxon>Methanococcales</taxon>
        <taxon>Methanococcaceae</taxon>
        <taxon>Methanococcus</taxon>
    </lineage>
</organism>
<dbReference type="KEGG" id="mae:Maeo_0873"/>
<dbReference type="eggNOG" id="arCOG00532">
    <property type="taxonomic scope" value="Archaea"/>
</dbReference>
<keyword evidence="3" id="KW-1185">Reference proteome</keyword>
<dbReference type="RefSeq" id="WP_011973587.1">
    <property type="nucleotide sequence ID" value="NC_009635.1"/>
</dbReference>
<dbReference type="GO" id="GO:0006777">
    <property type="term" value="P:Mo-molybdopterin cofactor biosynthetic process"/>
    <property type="evidence" value="ECO:0007669"/>
    <property type="project" value="InterPro"/>
</dbReference>
<gene>
    <name evidence="2" type="ordered locus">Maeo_0873</name>
</gene>
<dbReference type="NCBIfam" id="NF011062">
    <property type="entry name" value="PRK14494.1-1"/>
    <property type="match status" value="1"/>
</dbReference>
<sequence length="236" mass="26646">MRAIGVIGFKKSGKTTIIREILKKLMDKNVKVATIKHSFENAEIDKKDTDSYLFKEYAEVSVLSTDDKTAFYYNGMSLHEILSKLELEYEYVIIEGFKEQLKELNIPKIAMIKDDEGLELVDSHTILAINDYQYDIDEIMQLVAEKSIIPSYNLNCGHCGFNCKLFVEEVIKNNIKWNACVMQSGVKLNVNGKTIPMNPFVANIIKNVLKGVVESLKDTGAPKNISISIADIDKVK</sequence>
<dbReference type="Proteomes" id="UP000001106">
    <property type="component" value="Chromosome"/>
</dbReference>
<dbReference type="InterPro" id="IPR052539">
    <property type="entry name" value="MGD_biosynthesis_adapter"/>
</dbReference>